<comment type="caution">
    <text evidence="10">The sequence shown here is derived from an EMBL/GenBank/DDBJ whole genome shotgun (WGS) entry which is preliminary data.</text>
</comment>
<dbReference type="GO" id="GO:0006020">
    <property type="term" value="P:inositol metabolic process"/>
    <property type="evidence" value="ECO:0007669"/>
    <property type="project" value="TreeGrafter"/>
</dbReference>
<protein>
    <recommendedName>
        <fullName evidence="8">Inositol-1-monophosphatase</fullName>
        <ecNumber evidence="8">3.1.3.25</ecNumber>
    </recommendedName>
</protein>
<evidence type="ECO:0000256" key="6">
    <source>
        <dbReference type="ARBA" id="ARBA00022842"/>
    </source>
</evidence>
<comment type="cofactor">
    <cofactor evidence="2 7 8">
        <name>Mg(2+)</name>
        <dbReference type="ChEBI" id="CHEBI:18420"/>
    </cofactor>
</comment>
<evidence type="ECO:0000256" key="3">
    <source>
        <dbReference type="ARBA" id="ARBA00009759"/>
    </source>
</evidence>
<evidence type="ECO:0000256" key="2">
    <source>
        <dbReference type="ARBA" id="ARBA00001946"/>
    </source>
</evidence>
<evidence type="ECO:0000256" key="5">
    <source>
        <dbReference type="ARBA" id="ARBA00022801"/>
    </source>
</evidence>
<dbReference type="GO" id="GO:0007165">
    <property type="term" value="P:signal transduction"/>
    <property type="evidence" value="ECO:0007669"/>
    <property type="project" value="TreeGrafter"/>
</dbReference>
<keyword evidence="11" id="KW-1185">Reference proteome</keyword>
<dbReference type="GO" id="GO:0008934">
    <property type="term" value="F:inositol monophosphate 1-phosphatase activity"/>
    <property type="evidence" value="ECO:0007669"/>
    <property type="project" value="InterPro"/>
</dbReference>
<feature type="region of interest" description="Disordered" evidence="9">
    <location>
        <begin position="1"/>
        <end position="35"/>
    </location>
</feature>
<feature type="binding site" evidence="7">
    <location>
        <position position="105"/>
    </location>
    <ligand>
        <name>Mg(2+)</name>
        <dbReference type="ChEBI" id="CHEBI:18420"/>
        <label>1</label>
        <note>catalytic</note>
    </ligand>
</feature>
<dbReference type="PROSITE" id="PS00630">
    <property type="entry name" value="IMP_2"/>
    <property type="match status" value="1"/>
</dbReference>
<dbReference type="InterPro" id="IPR020583">
    <property type="entry name" value="Inositol_monoP_metal-BS"/>
</dbReference>
<dbReference type="InterPro" id="IPR033942">
    <property type="entry name" value="IMPase"/>
</dbReference>
<keyword evidence="4 7" id="KW-0479">Metal-binding</keyword>
<gene>
    <name evidence="10" type="ORF">GC722_16910</name>
</gene>
<feature type="binding site" evidence="7">
    <location>
        <position position="124"/>
    </location>
    <ligand>
        <name>Mg(2+)</name>
        <dbReference type="ChEBI" id="CHEBI:18420"/>
        <label>1</label>
        <note>catalytic</note>
    </ligand>
</feature>
<reference evidence="10 11" key="1">
    <citation type="submission" date="2019-12" db="EMBL/GenBank/DDBJ databases">
        <title>Auraticoccus cholistani sp. nov., an actinomycete isolated from soil of Cholistan desert.</title>
        <authorList>
            <person name="Cheema M.T."/>
        </authorList>
    </citation>
    <scope>NUCLEOTIDE SEQUENCE [LARGE SCALE GENOMIC DNA]</scope>
    <source>
        <strain evidence="10 11">F435</strain>
    </source>
</reference>
<comment type="similarity">
    <text evidence="3 8">Belongs to the inositol monophosphatase superfamily.</text>
</comment>
<keyword evidence="5 8" id="KW-0378">Hydrolase</keyword>
<dbReference type="PROSITE" id="PS00629">
    <property type="entry name" value="IMP_1"/>
    <property type="match status" value="1"/>
</dbReference>
<comment type="catalytic activity">
    <reaction evidence="1 8">
        <text>a myo-inositol phosphate + H2O = myo-inositol + phosphate</text>
        <dbReference type="Rhea" id="RHEA:24056"/>
        <dbReference type="ChEBI" id="CHEBI:15377"/>
        <dbReference type="ChEBI" id="CHEBI:17268"/>
        <dbReference type="ChEBI" id="CHEBI:43474"/>
        <dbReference type="ChEBI" id="CHEBI:84139"/>
        <dbReference type="EC" id="3.1.3.25"/>
    </reaction>
</comment>
<evidence type="ECO:0000313" key="11">
    <source>
        <dbReference type="Proteomes" id="UP000435304"/>
    </source>
</evidence>
<dbReference type="GO" id="GO:0046872">
    <property type="term" value="F:metal ion binding"/>
    <property type="evidence" value="ECO:0007669"/>
    <property type="project" value="UniProtKB-KW"/>
</dbReference>
<name>A0A6A9V264_9ACTN</name>
<feature type="binding site" evidence="7">
    <location>
        <position position="121"/>
    </location>
    <ligand>
        <name>Mg(2+)</name>
        <dbReference type="ChEBI" id="CHEBI:18420"/>
        <label>1</label>
        <note>catalytic</note>
    </ligand>
</feature>
<dbReference type="InterPro" id="IPR000760">
    <property type="entry name" value="Inositol_monophosphatase-like"/>
</dbReference>
<dbReference type="AlphaFoldDB" id="A0A6A9V264"/>
<evidence type="ECO:0000256" key="4">
    <source>
        <dbReference type="ARBA" id="ARBA00022723"/>
    </source>
</evidence>
<evidence type="ECO:0000256" key="1">
    <source>
        <dbReference type="ARBA" id="ARBA00001033"/>
    </source>
</evidence>
<feature type="binding site" evidence="7">
    <location>
        <position position="249"/>
    </location>
    <ligand>
        <name>Mg(2+)</name>
        <dbReference type="ChEBI" id="CHEBI:18420"/>
        <label>1</label>
        <note>catalytic</note>
    </ligand>
</feature>
<dbReference type="Proteomes" id="UP000435304">
    <property type="component" value="Unassembled WGS sequence"/>
</dbReference>
<dbReference type="Gene3D" id="3.40.190.80">
    <property type="match status" value="1"/>
</dbReference>
<dbReference type="PANTHER" id="PTHR20854:SF4">
    <property type="entry name" value="INOSITOL-1-MONOPHOSPHATASE-RELATED"/>
    <property type="match status" value="1"/>
</dbReference>
<keyword evidence="6 7" id="KW-0460">Magnesium</keyword>
<dbReference type="EC" id="3.1.3.25" evidence="8"/>
<evidence type="ECO:0000256" key="9">
    <source>
        <dbReference type="SAM" id="MobiDB-lite"/>
    </source>
</evidence>
<proteinExistence type="inferred from homology"/>
<dbReference type="EMBL" id="WPCU01000010">
    <property type="protein sequence ID" value="MVA77683.1"/>
    <property type="molecule type" value="Genomic_DNA"/>
</dbReference>
<accession>A0A6A9V264</accession>
<dbReference type="GO" id="GO:0046854">
    <property type="term" value="P:phosphatidylinositol phosphate biosynthetic process"/>
    <property type="evidence" value="ECO:0007669"/>
    <property type="project" value="InterPro"/>
</dbReference>
<dbReference type="PRINTS" id="PR00377">
    <property type="entry name" value="IMPHPHTASES"/>
</dbReference>
<evidence type="ECO:0000256" key="7">
    <source>
        <dbReference type="PIRSR" id="PIRSR600760-2"/>
    </source>
</evidence>
<dbReference type="SUPFAM" id="SSF56655">
    <property type="entry name" value="Carbohydrate phosphatase"/>
    <property type="match status" value="1"/>
</dbReference>
<evidence type="ECO:0000313" key="10">
    <source>
        <dbReference type="EMBL" id="MVA77683.1"/>
    </source>
</evidence>
<dbReference type="Pfam" id="PF00459">
    <property type="entry name" value="Inositol_P"/>
    <property type="match status" value="1"/>
</dbReference>
<organism evidence="10 11">
    <name type="scientific">Auraticoccus cholistanensis</name>
    <dbReference type="NCBI Taxonomy" id="2656650"/>
    <lineage>
        <taxon>Bacteria</taxon>
        <taxon>Bacillati</taxon>
        <taxon>Actinomycetota</taxon>
        <taxon>Actinomycetes</taxon>
        <taxon>Propionibacteriales</taxon>
        <taxon>Propionibacteriaceae</taxon>
        <taxon>Auraticoccus</taxon>
    </lineage>
</organism>
<dbReference type="PANTHER" id="PTHR20854">
    <property type="entry name" value="INOSITOL MONOPHOSPHATASE"/>
    <property type="match status" value="1"/>
</dbReference>
<dbReference type="CDD" id="cd01639">
    <property type="entry name" value="IMPase"/>
    <property type="match status" value="1"/>
</dbReference>
<sequence>MPRWARSRAGSSAPRPGSWCTRRRPWPATPPTRDLVDPAELSAVAVAAARAGAAVAMDWRRRAGSLQVRHKAGPSDLVSQADTDTEETIRSVILGRRPHDGILGEEGGSVAGTGEVTWVVDPVDGTTNYVYGRPDWAVSVAAVRADDQALLAGAVAEPAVGRLSWAHLGGGAWADGERLHVPDRTDLAHTLVEVNWGRGRQKDDAAQMVAALLPRVRDVRRGGSAAAALAQLATGRADAVWTPGLSPWDCAAGALLVHEAGGTVGDLDGPCPGRFPASGDVLAAPPALWGPLRELLLPVYTARRAEATGSRPPA</sequence>
<evidence type="ECO:0000256" key="8">
    <source>
        <dbReference type="RuleBase" id="RU364068"/>
    </source>
</evidence>
<dbReference type="InterPro" id="IPR020550">
    <property type="entry name" value="Inositol_monophosphatase_CS"/>
</dbReference>
<dbReference type="Gene3D" id="3.30.540.10">
    <property type="entry name" value="Fructose-1,6-Bisphosphatase, subunit A, domain 1"/>
    <property type="match status" value="1"/>
</dbReference>